<gene>
    <name evidence="1" type="ORF">NDU88_008016</name>
</gene>
<organism evidence="1 2">
    <name type="scientific">Pleurodeles waltl</name>
    <name type="common">Iberian ribbed newt</name>
    <dbReference type="NCBI Taxonomy" id="8319"/>
    <lineage>
        <taxon>Eukaryota</taxon>
        <taxon>Metazoa</taxon>
        <taxon>Chordata</taxon>
        <taxon>Craniata</taxon>
        <taxon>Vertebrata</taxon>
        <taxon>Euteleostomi</taxon>
        <taxon>Amphibia</taxon>
        <taxon>Batrachia</taxon>
        <taxon>Caudata</taxon>
        <taxon>Salamandroidea</taxon>
        <taxon>Salamandridae</taxon>
        <taxon>Pleurodelinae</taxon>
        <taxon>Pleurodeles</taxon>
    </lineage>
</organism>
<evidence type="ECO:0000313" key="2">
    <source>
        <dbReference type="Proteomes" id="UP001066276"/>
    </source>
</evidence>
<dbReference type="Proteomes" id="UP001066276">
    <property type="component" value="Chromosome 5"/>
</dbReference>
<reference evidence="1" key="1">
    <citation type="journal article" date="2022" name="bioRxiv">
        <title>Sequencing and chromosome-scale assembly of the giantPleurodeles waltlgenome.</title>
        <authorList>
            <person name="Brown T."/>
            <person name="Elewa A."/>
            <person name="Iarovenko S."/>
            <person name="Subramanian E."/>
            <person name="Araus A.J."/>
            <person name="Petzold A."/>
            <person name="Susuki M."/>
            <person name="Suzuki K.-i.T."/>
            <person name="Hayashi T."/>
            <person name="Toyoda A."/>
            <person name="Oliveira C."/>
            <person name="Osipova E."/>
            <person name="Leigh N.D."/>
            <person name="Simon A."/>
            <person name="Yun M.H."/>
        </authorList>
    </citation>
    <scope>NUCLEOTIDE SEQUENCE</scope>
    <source>
        <strain evidence="1">20211129_DDA</strain>
        <tissue evidence="1">Liver</tissue>
    </source>
</reference>
<dbReference type="AlphaFoldDB" id="A0AAV7RWJ2"/>
<protein>
    <submittedName>
        <fullName evidence="1">Uncharacterized protein</fullName>
    </submittedName>
</protein>
<dbReference type="EMBL" id="JANPWB010000009">
    <property type="protein sequence ID" value="KAJ1155285.1"/>
    <property type="molecule type" value="Genomic_DNA"/>
</dbReference>
<proteinExistence type="predicted"/>
<name>A0AAV7RWJ2_PLEWA</name>
<evidence type="ECO:0000313" key="1">
    <source>
        <dbReference type="EMBL" id="KAJ1155285.1"/>
    </source>
</evidence>
<sequence>MQSACGLAASAISSSPPKMLGYHWTGPSVEGWRVPDRVLGKLGLCSLCDPQGTSSAGGCIAILSSDALGTAEASQRSIWQALRHAVSALGWLCWGRPVNPPRPFSGRAPLGRCASGGPDPCSGGRFGHQGWVEPCHLPARADHCL</sequence>
<keyword evidence="2" id="KW-1185">Reference proteome</keyword>
<comment type="caution">
    <text evidence="1">The sequence shown here is derived from an EMBL/GenBank/DDBJ whole genome shotgun (WGS) entry which is preliminary data.</text>
</comment>
<accession>A0AAV7RWJ2</accession>